<gene>
    <name evidence="3" type="ORF">MCOO_13940</name>
</gene>
<evidence type="ECO:0000313" key="4">
    <source>
        <dbReference type="Proteomes" id="UP000465866"/>
    </source>
</evidence>
<feature type="signal peptide" evidence="1">
    <location>
        <begin position="1"/>
        <end position="22"/>
    </location>
</feature>
<dbReference type="InterPro" id="IPR007969">
    <property type="entry name" value="DUF732"/>
</dbReference>
<evidence type="ECO:0000313" key="3">
    <source>
        <dbReference type="EMBL" id="BBX45379.1"/>
    </source>
</evidence>
<reference evidence="3 4" key="1">
    <citation type="journal article" date="2019" name="Emerg. Microbes Infect.">
        <title>Comprehensive subspecies identification of 175 nontuberculous mycobacteria species based on 7547 genomic profiles.</title>
        <authorList>
            <person name="Matsumoto Y."/>
            <person name="Kinjo T."/>
            <person name="Motooka D."/>
            <person name="Nabeya D."/>
            <person name="Jung N."/>
            <person name="Uechi K."/>
            <person name="Horii T."/>
            <person name="Iida T."/>
            <person name="Fujita J."/>
            <person name="Nakamura S."/>
        </authorList>
    </citation>
    <scope>NUCLEOTIDE SEQUENCE [LARGE SCALE GENOMIC DNA]</scope>
    <source>
        <strain evidence="3 4">JCM 12404</strain>
    </source>
</reference>
<organism evidence="3 4">
    <name type="scientific">Mycobacterium cookii</name>
    <dbReference type="NCBI Taxonomy" id="1775"/>
    <lineage>
        <taxon>Bacteria</taxon>
        <taxon>Bacillati</taxon>
        <taxon>Actinomycetota</taxon>
        <taxon>Actinomycetes</taxon>
        <taxon>Mycobacteriales</taxon>
        <taxon>Mycobacteriaceae</taxon>
        <taxon>Mycobacterium</taxon>
    </lineage>
</organism>
<dbReference type="AlphaFoldDB" id="A0A7I7KUH5"/>
<dbReference type="Proteomes" id="UP000465866">
    <property type="component" value="Chromosome"/>
</dbReference>
<dbReference type="RefSeq" id="WP_163775678.1">
    <property type="nucleotide sequence ID" value="NZ_AP022569.1"/>
</dbReference>
<dbReference type="EMBL" id="AP022569">
    <property type="protein sequence ID" value="BBX45379.1"/>
    <property type="molecule type" value="Genomic_DNA"/>
</dbReference>
<keyword evidence="1" id="KW-0732">Signal</keyword>
<dbReference type="KEGG" id="mcoo:MCOO_13940"/>
<keyword evidence="4" id="KW-1185">Reference proteome</keyword>
<sequence length="129" mass="13048">MRLLLASASFAVMVGVAAPAMADPPPPSVPDNPAADTTFLDSLKTAGMTYTSQSSVIAAGKMACDMMNAGTSEKDVVDKLSMLNPGLNSGGAMKFAALASSAYCPDYLNKSSAPTKSNSPFGGFGGMGR</sequence>
<dbReference type="Pfam" id="PF05305">
    <property type="entry name" value="DUF732"/>
    <property type="match status" value="1"/>
</dbReference>
<accession>A0A7I7KUH5</accession>
<evidence type="ECO:0000259" key="2">
    <source>
        <dbReference type="Pfam" id="PF05305"/>
    </source>
</evidence>
<proteinExistence type="predicted"/>
<protein>
    <recommendedName>
        <fullName evidence="2">DUF732 domain-containing protein</fullName>
    </recommendedName>
</protein>
<feature type="domain" description="DUF732" evidence="2">
    <location>
        <begin position="35"/>
        <end position="106"/>
    </location>
</feature>
<feature type="chain" id="PRO_5029739016" description="DUF732 domain-containing protein" evidence="1">
    <location>
        <begin position="23"/>
        <end position="129"/>
    </location>
</feature>
<evidence type="ECO:0000256" key="1">
    <source>
        <dbReference type="SAM" id="SignalP"/>
    </source>
</evidence>
<name>A0A7I7KUH5_9MYCO</name>